<gene>
    <name evidence="1" type="ORF">SDC9_146890</name>
</gene>
<reference evidence="1" key="1">
    <citation type="submission" date="2019-08" db="EMBL/GenBank/DDBJ databases">
        <authorList>
            <person name="Kucharzyk K."/>
            <person name="Murdoch R.W."/>
            <person name="Higgins S."/>
            <person name="Loffler F."/>
        </authorList>
    </citation>
    <scope>NUCLEOTIDE SEQUENCE</scope>
</reference>
<sequence length="104" mass="11616">MKDTTFSIRIASDDLDTIKQKAKQARLSQSDYVTRCCLGRQVVVVEDLKEVLKQQRAIGNNLNQLTVLANMGRVSVANLDEAAQALKAISETLREIAERGRWAK</sequence>
<dbReference type="InterPro" id="IPR053842">
    <property type="entry name" value="NikA-like"/>
</dbReference>
<proteinExistence type="predicted"/>
<evidence type="ECO:0000313" key="1">
    <source>
        <dbReference type="EMBL" id="MPM99696.1"/>
    </source>
</evidence>
<comment type="caution">
    <text evidence="1">The sequence shown here is derived from an EMBL/GenBank/DDBJ whole genome shotgun (WGS) entry which is preliminary data.</text>
</comment>
<dbReference type="Pfam" id="PF21983">
    <property type="entry name" value="NikA-like"/>
    <property type="match status" value="1"/>
</dbReference>
<dbReference type="AlphaFoldDB" id="A0A645EDB9"/>
<organism evidence="1">
    <name type="scientific">bioreactor metagenome</name>
    <dbReference type="NCBI Taxonomy" id="1076179"/>
    <lineage>
        <taxon>unclassified sequences</taxon>
        <taxon>metagenomes</taxon>
        <taxon>ecological metagenomes</taxon>
    </lineage>
</organism>
<dbReference type="EMBL" id="VSSQ01045786">
    <property type="protein sequence ID" value="MPM99696.1"/>
    <property type="molecule type" value="Genomic_DNA"/>
</dbReference>
<accession>A0A645EDB9</accession>
<protein>
    <submittedName>
        <fullName evidence="1">Uncharacterized protein</fullName>
    </submittedName>
</protein>
<name>A0A645EDB9_9ZZZZ</name>